<evidence type="ECO:0000313" key="5">
    <source>
        <dbReference type="Proteomes" id="UP000006064"/>
    </source>
</evidence>
<feature type="compositionally biased region" description="Basic and acidic residues" evidence="2">
    <location>
        <begin position="464"/>
        <end position="474"/>
    </location>
</feature>
<evidence type="ECO:0000259" key="3">
    <source>
        <dbReference type="Pfam" id="PF08308"/>
    </source>
</evidence>
<feature type="domain" description="PEGA" evidence="3">
    <location>
        <begin position="127"/>
        <end position="192"/>
    </location>
</feature>
<dbReference type="HOGENOM" id="CLU_437853_0_0_2"/>
<keyword evidence="1" id="KW-0175">Coiled coil</keyword>
<sequence length="615" mass="68219">MRKGALVLLILLLPLFLPRAFSETTMEEWYKVGDSLIVRNTYTGENLYRIKIYDVDLLNEKVIFEFQALPDGSPVMYTVLLNERLYGDLSHGFDVEPLDVFMGISGDVSVRLRFYLDDGYTVVSDTATLRVSSDPSDAAVYIDGEYRGKTPLTVRLPSGRHDVVIMKEGYRPYNTTVVLETGEYRTIYASLDKIVGKLRVESTPSNAKVYLDGDYIGRTPLTQELSPGTYRIKLLLDGYFEYSTTVTVRDNETKVISAALKPKPGTLGVTSEPAGAKVYVNGTYIGTTPVQGYSLSPGIYRVKVTMTDYQAYEKVITVEPGQEYRISARLTPSWGVLKVNSNPSGAEVYINGDAAGKTPLELKLDPGTYTVRLSIEGYEDYEDSIEVRAGETAEVSANLDPIGYLTVLSEPSGAEVYLGDTYIGNTPLTGYKVRAGTYWVTIKKEGYDVYKTLVEVGAGETKEIKGELTPRETAEETAEAGEGSEATVSPSYQSIAGESPLGPYTIGAAVLILGVAVAVKFRRKPNEVKLLEKEFRSIDPSKLPEEARTIYDEVSSSLKALKSSKGKDRERAVRDFRTKFEELRRVMEEYRKLKGNIEREVRKMLSQGVPGREVE</sequence>
<accession>I3ZW31</accession>
<dbReference type="EMBL" id="CP003651">
    <property type="protein sequence ID" value="AFL95915.1"/>
    <property type="molecule type" value="Genomic_DNA"/>
</dbReference>
<name>I3ZW31_THECF</name>
<dbReference type="AlphaFoldDB" id="I3ZW31"/>
<feature type="domain" description="PEGA" evidence="3">
    <location>
        <begin position="404"/>
        <end position="471"/>
    </location>
</feature>
<dbReference type="Pfam" id="PF08308">
    <property type="entry name" value="PEGA"/>
    <property type="match status" value="5"/>
</dbReference>
<proteinExistence type="predicted"/>
<dbReference type="KEGG" id="thm:CL1_1718"/>
<dbReference type="InterPro" id="IPR013229">
    <property type="entry name" value="PEGA"/>
</dbReference>
<keyword evidence="5" id="KW-1185">Reference proteome</keyword>
<feature type="domain" description="PEGA" evidence="3">
    <location>
        <begin position="265"/>
        <end position="332"/>
    </location>
</feature>
<dbReference type="PANTHER" id="PTHR36194">
    <property type="entry name" value="S-LAYER-LIKE PROTEIN"/>
    <property type="match status" value="1"/>
</dbReference>
<evidence type="ECO:0000256" key="1">
    <source>
        <dbReference type="SAM" id="Coils"/>
    </source>
</evidence>
<feature type="domain" description="PEGA" evidence="3">
    <location>
        <begin position="196"/>
        <end position="262"/>
    </location>
</feature>
<protein>
    <recommendedName>
        <fullName evidence="3">PEGA domain-containing protein</fullName>
    </recommendedName>
</protein>
<dbReference type="Gene3D" id="2.60.40.1120">
    <property type="entry name" value="Carboxypeptidase-like, regulatory domain"/>
    <property type="match status" value="1"/>
</dbReference>
<gene>
    <name evidence="4" type="ORF">CL1_1718</name>
</gene>
<evidence type="ECO:0000313" key="4">
    <source>
        <dbReference type="EMBL" id="AFL95915.1"/>
    </source>
</evidence>
<dbReference type="OrthoDB" id="94332at2157"/>
<feature type="domain" description="PEGA" evidence="3">
    <location>
        <begin position="334"/>
        <end position="401"/>
    </location>
</feature>
<dbReference type="PANTHER" id="PTHR36194:SF1">
    <property type="entry name" value="S-LAYER-LIKE PROTEIN"/>
    <property type="match status" value="1"/>
</dbReference>
<evidence type="ECO:0000256" key="2">
    <source>
        <dbReference type="SAM" id="MobiDB-lite"/>
    </source>
</evidence>
<reference evidence="4 5" key="1">
    <citation type="journal article" date="2012" name="J. Bacteriol.">
        <title>Complete Genome Sequence of the Hyperthermophilic Archaeon Thermococcus sp. Strain CL1, Isolated from a Paralvinella sp. Polychaete Worm Collected from a Hydrothermal Vent.</title>
        <authorList>
            <person name="Jung J.H."/>
            <person name="Holden J.F."/>
            <person name="Seo D.H."/>
            <person name="Park K.H."/>
            <person name="Shin H."/>
            <person name="Ryu S."/>
            <person name="Lee J.H."/>
            <person name="Park C.S."/>
        </authorList>
    </citation>
    <scope>NUCLEOTIDE SEQUENCE [LARGE SCALE GENOMIC DNA]</scope>
    <source>
        <strain evidence="5">DSM 27260 / KACC 17922 / CL1</strain>
    </source>
</reference>
<dbReference type="Proteomes" id="UP000006064">
    <property type="component" value="Chromosome"/>
</dbReference>
<organism evidence="4 5">
    <name type="scientific">Thermococcus cleftensis (strain DSM 27260 / KACC 17922 / CL1)</name>
    <dbReference type="NCBI Taxonomy" id="163003"/>
    <lineage>
        <taxon>Archaea</taxon>
        <taxon>Methanobacteriati</taxon>
        <taxon>Methanobacteriota</taxon>
        <taxon>Thermococci</taxon>
        <taxon>Thermococcales</taxon>
        <taxon>Thermococcaceae</taxon>
        <taxon>Thermococcus</taxon>
    </lineage>
</organism>
<feature type="region of interest" description="Disordered" evidence="2">
    <location>
        <begin position="464"/>
        <end position="490"/>
    </location>
</feature>
<dbReference type="STRING" id="163003.CL1_1718"/>
<feature type="coiled-coil region" evidence="1">
    <location>
        <begin position="573"/>
        <end position="607"/>
    </location>
</feature>